<keyword evidence="3" id="KW-0326">Glycosidase</keyword>
<dbReference type="InterPro" id="IPR013780">
    <property type="entry name" value="Glyco_hydro_b"/>
</dbReference>
<sequence>MNDINGMDLPKRPGAEPTANGVRFAVRAPGATSVCVCLFDDDDQETERADLTDGPDDYFTGFIPGIGAGARYGFRADGPWAPEQGHLFDASKLLVDPYAVRIDRPFAYDPRLGTFGEDTAALVPKSVVEHILPALNPARPYFQSGDLIYELPVHAFTLLHPDIPEADRGTLRALCHPAIIEHLASLHIGAVELMPIAAWIDERHLPPLGLTNAWGYNPVTMLALDPRLAPGGIADLRDAVYALHQAGISVFLDVVFNHTGESDTDGPTLSLRGLGNAAYYRHHREDPGSLVNDTGCGNTLACDRPDVQELVLAAMRHFVTQAGIDGFRFDLAPILGRDPDGFSPNARLLQQIVDDPVLHDRVMIAEPWDIGPGGYQLGNFGPPWLEWNDRARDDIRRFWRGDAGMTGQLATRLSGSSDIFARDNAVKTRSVNFVSAHDGFPLGDLVAYETKHNEANGEANRDGHDANYSWNNGTEGLTDDPDILAARETDAQALIATLFASRGTILLTAGDEFGHSQGGNNNAYAQDNPITWRNWGHINHQRLAFTRAWAKLRAESPLLERTRLLSASDGSDDPDQVAWLTAEGEPMTPSEWEDPACEAFMMALGPAGNRLLVLFNRGARALCPKLPATSGCWCPAIPEFTRDETVPARTVMAWNETVTTP</sequence>
<comment type="caution">
    <text evidence="5">The sequence shown here is derived from an EMBL/GenBank/DDBJ whole genome shotgun (WGS) entry which is preliminary data.</text>
</comment>
<evidence type="ECO:0000256" key="3">
    <source>
        <dbReference type="ARBA" id="ARBA00023295"/>
    </source>
</evidence>
<evidence type="ECO:0000259" key="4">
    <source>
        <dbReference type="SMART" id="SM00642"/>
    </source>
</evidence>
<dbReference type="InterPro" id="IPR044505">
    <property type="entry name" value="GlgX_Isoamylase_N_E_set"/>
</dbReference>
<feature type="domain" description="Glycosyl hydrolase family 13 catalytic" evidence="4">
    <location>
        <begin position="150"/>
        <end position="553"/>
    </location>
</feature>
<dbReference type="Gene3D" id="2.60.40.1180">
    <property type="entry name" value="Golgi alpha-mannosidase II"/>
    <property type="match status" value="1"/>
</dbReference>
<name>A0ABT3ZAT8_9HYPH</name>
<dbReference type="InterPro" id="IPR014756">
    <property type="entry name" value="Ig_E-set"/>
</dbReference>
<evidence type="ECO:0000256" key="1">
    <source>
        <dbReference type="ARBA" id="ARBA00008061"/>
    </source>
</evidence>
<accession>A0ABT3ZAT8</accession>
<dbReference type="PANTHER" id="PTHR43002">
    <property type="entry name" value="GLYCOGEN DEBRANCHING ENZYME"/>
    <property type="match status" value="1"/>
</dbReference>
<dbReference type="Gene3D" id="3.20.20.80">
    <property type="entry name" value="Glycosidases"/>
    <property type="match status" value="1"/>
</dbReference>
<dbReference type="InterPro" id="IPR004193">
    <property type="entry name" value="Glyco_hydro_13_N"/>
</dbReference>
<proteinExistence type="inferred from homology"/>
<dbReference type="SUPFAM" id="SSF51445">
    <property type="entry name" value="(Trans)glycosidases"/>
    <property type="match status" value="1"/>
</dbReference>
<dbReference type="Proteomes" id="UP001073227">
    <property type="component" value="Unassembled WGS sequence"/>
</dbReference>
<protein>
    <submittedName>
        <fullName evidence="5">Glycogen debranching protein GlgX</fullName>
    </submittedName>
</protein>
<dbReference type="Gene3D" id="2.60.40.10">
    <property type="entry name" value="Immunoglobulins"/>
    <property type="match status" value="1"/>
</dbReference>
<evidence type="ECO:0000313" key="6">
    <source>
        <dbReference type="Proteomes" id="UP001073227"/>
    </source>
</evidence>
<dbReference type="SMART" id="SM00642">
    <property type="entry name" value="Aamy"/>
    <property type="match status" value="1"/>
</dbReference>
<evidence type="ECO:0000256" key="2">
    <source>
        <dbReference type="ARBA" id="ARBA00022801"/>
    </source>
</evidence>
<dbReference type="CDD" id="cd11326">
    <property type="entry name" value="AmyAc_Glg_debranch"/>
    <property type="match status" value="1"/>
</dbReference>
<dbReference type="CDD" id="cd02856">
    <property type="entry name" value="E_set_GDE_Isoamylase_N"/>
    <property type="match status" value="1"/>
</dbReference>
<evidence type="ECO:0000313" key="5">
    <source>
        <dbReference type="EMBL" id="MCY0148371.1"/>
    </source>
</evidence>
<reference evidence="5" key="1">
    <citation type="submission" date="2022-10" db="EMBL/GenBank/DDBJ databases">
        <title>Hoeflea sp. G2-23, isolated from marine algae.</title>
        <authorList>
            <person name="Kristyanto S."/>
            <person name="Kim J.M."/>
            <person name="Jeon C.O."/>
        </authorList>
    </citation>
    <scope>NUCLEOTIDE SEQUENCE</scope>
    <source>
        <strain evidence="5">G2-23</strain>
    </source>
</reference>
<dbReference type="NCBIfam" id="TIGR02100">
    <property type="entry name" value="glgX_debranch"/>
    <property type="match status" value="1"/>
</dbReference>
<dbReference type="SUPFAM" id="SSF51011">
    <property type="entry name" value="Glycosyl hydrolase domain"/>
    <property type="match status" value="1"/>
</dbReference>
<dbReference type="EMBL" id="JAOVZR010000001">
    <property type="protein sequence ID" value="MCY0148371.1"/>
    <property type="molecule type" value="Genomic_DNA"/>
</dbReference>
<dbReference type="InterPro" id="IPR011837">
    <property type="entry name" value="Glycogen_debranch_GlgX"/>
</dbReference>
<keyword evidence="2" id="KW-0378">Hydrolase</keyword>
<dbReference type="InterPro" id="IPR017853">
    <property type="entry name" value="GH"/>
</dbReference>
<dbReference type="InterPro" id="IPR006047">
    <property type="entry name" value="GH13_cat_dom"/>
</dbReference>
<comment type="similarity">
    <text evidence="1">Belongs to the glycosyl hydrolase 13 family.</text>
</comment>
<dbReference type="SUPFAM" id="SSF81296">
    <property type="entry name" value="E set domains"/>
    <property type="match status" value="1"/>
</dbReference>
<organism evidence="5 6">
    <name type="scientific">Hoeflea algicola</name>
    <dbReference type="NCBI Taxonomy" id="2983763"/>
    <lineage>
        <taxon>Bacteria</taxon>
        <taxon>Pseudomonadati</taxon>
        <taxon>Pseudomonadota</taxon>
        <taxon>Alphaproteobacteria</taxon>
        <taxon>Hyphomicrobiales</taxon>
        <taxon>Rhizobiaceae</taxon>
        <taxon>Hoeflea</taxon>
    </lineage>
</organism>
<dbReference type="RefSeq" id="WP_267653939.1">
    <property type="nucleotide sequence ID" value="NZ_JAOVZR010000001.1"/>
</dbReference>
<keyword evidence="6" id="KW-1185">Reference proteome</keyword>
<dbReference type="Pfam" id="PF02922">
    <property type="entry name" value="CBM_48"/>
    <property type="match status" value="1"/>
</dbReference>
<gene>
    <name evidence="5" type="primary">glgX</name>
    <name evidence="5" type="ORF">OEG84_11780</name>
</gene>
<dbReference type="InterPro" id="IPR013783">
    <property type="entry name" value="Ig-like_fold"/>
</dbReference>